<evidence type="ECO:0000256" key="2">
    <source>
        <dbReference type="ARBA" id="ARBA00006597"/>
    </source>
</evidence>
<dbReference type="GO" id="GO:0046872">
    <property type="term" value="F:metal ion binding"/>
    <property type="evidence" value="ECO:0007669"/>
    <property type="project" value="UniProtKB-KW"/>
</dbReference>
<dbReference type="GO" id="GO:0003677">
    <property type="term" value="F:DNA binding"/>
    <property type="evidence" value="ECO:0007669"/>
    <property type="project" value="UniProtKB-KW"/>
</dbReference>
<evidence type="ECO:0000313" key="13">
    <source>
        <dbReference type="Proteomes" id="UP000240702"/>
    </source>
</evidence>
<name>A0A2I2MPI1_9CAUD</name>
<protein>
    <submittedName>
        <fullName evidence="12">WhiB family transcription factor</fullName>
    </submittedName>
</protein>
<proteinExistence type="inferred from homology"/>
<evidence type="ECO:0000256" key="9">
    <source>
        <dbReference type="ARBA" id="ARBA00023157"/>
    </source>
</evidence>
<keyword evidence="9" id="KW-1015">Disulfide bond</keyword>
<dbReference type="Pfam" id="PF02467">
    <property type="entry name" value="Whib"/>
    <property type="match status" value="1"/>
</dbReference>
<evidence type="ECO:0000256" key="1">
    <source>
        <dbReference type="ARBA" id="ARBA00001966"/>
    </source>
</evidence>
<evidence type="ECO:0000256" key="8">
    <source>
        <dbReference type="ARBA" id="ARBA00023125"/>
    </source>
</evidence>
<keyword evidence="7" id="KW-0805">Transcription regulation</keyword>
<dbReference type="GO" id="GO:0045892">
    <property type="term" value="P:negative regulation of DNA-templated transcription"/>
    <property type="evidence" value="ECO:0007669"/>
    <property type="project" value="TreeGrafter"/>
</dbReference>
<keyword evidence="3" id="KW-0004">4Fe-4S</keyword>
<dbReference type="Proteomes" id="UP000240702">
    <property type="component" value="Segment"/>
</dbReference>
<keyword evidence="4" id="KW-0479">Metal-binding</keyword>
<sequence length="185" mass="21256">MNPSLDQVALCGPVTKDYDPWFEEDDLELQMEARSICMRCPIRVDCLFHAVVNDLEYGIFGGLSPEERKPVRDKLTQLPRNELQRLVSKYELPKLPEPPVPEELTGHEASVVTKMSLRNTRAQQAYEKLRNMSVNDVTHYEVYMDCVRGVIDNPMKNGEEIAKTLGRSTAMFNQRLRECFNFCGV</sequence>
<evidence type="ECO:0000256" key="10">
    <source>
        <dbReference type="ARBA" id="ARBA00023163"/>
    </source>
</evidence>
<dbReference type="InterPro" id="IPR003482">
    <property type="entry name" value="Whib"/>
</dbReference>
<evidence type="ECO:0000256" key="6">
    <source>
        <dbReference type="ARBA" id="ARBA00023014"/>
    </source>
</evidence>
<comment type="similarity">
    <text evidence="2">Belongs to the WhiB family.</text>
</comment>
<keyword evidence="8" id="KW-0238">DNA-binding</keyword>
<dbReference type="GO" id="GO:0047134">
    <property type="term" value="F:protein-disulfide reductase [NAD(P)H] activity"/>
    <property type="evidence" value="ECO:0007669"/>
    <property type="project" value="TreeGrafter"/>
</dbReference>
<reference evidence="12 13" key="1">
    <citation type="submission" date="2016-12" db="EMBL/GenBank/DDBJ databases">
        <title>Whole genome Sequence of Mycobacteriophages.</title>
        <authorList>
            <person name="Bajpai U."/>
        </authorList>
    </citation>
    <scope>NUCLEOTIDE SEQUENCE [LARGE SCALE GENOMIC DNA]</scope>
</reference>
<comment type="cofactor">
    <cofactor evidence="1">
        <name>[4Fe-4S] cluster</name>
        <dbReference type="ChEBI" id="CHEBI:49883"/>
    </cofactor>
</comment>
<accession>A0A2I2MPI1</accession>
<dbReference type="EMBL" id="KY385381">
    <property type="protein sequence ID" value="AQT25756.1"/>
    <property type="molecule type" value="Genomic_DNA"/>
</dbReference>
<evidence type="ECO:0000256" key="5">
    <source>
        <dbReference type="ARBA" id="ARBA00023004"/>
    </source>
</evidence>
<organism evidence="12 13">
    <name type="scientific">Mycobacterium phage EniyanLRS</name>
    <dbReference type="NCBI Taxonomy" id="1933770"/>
    <lineage>
        <taxon>Viruses</taxon>
        <taxon>Duplodnaviria</taxon>
        <taxon>Heunggongvirae</taxon>
        <taxon>Uroviricota</taxon>
        <taxon>Caudoviricetes</taxon>
        <taxon>Vilmaviridae</taxon>
        <taxon>Wildcatvirus</taxon>
        <taxon>Wildcatvirus wildcat</taxon>
        <taxon>Mycobacterium virus Wildcat</taxon>
    </lineage>
</organism>
<evidence type="ECO:0000256" key="7">
    <source>
        <dbReference type="ARBA" id="ARBA00023015"/>
    </source>
</evidence>
<keyword evidence="6" id="KW-0411">Iron-sulfur</keyword>
<dbReference type="GO" id="GO:0051539">
    <property type="term" value="F:4 iron, 4 sulfur cluster binding"/>
    <property type="evidence" value="ECO:0007669"/>
    <property type="project" value="UniProtKB-KW"/>
</dbReference>
<evidence type="ECO:0000256" key="4">
    <source>
        <dbReference type="ARBA" id="ARBA00022723"/>
    </source>
</evidence>
<feature type="domain" description="4Fe-4S Wbl-type" evidence="11">
    <location>
        <begin position="10"/>
        <end position="70"/>
    </location>
</feature>
<dbReference type="PROSITE" id="PS51674">
    <property type="entry name" value="4FE4S_WBL"/>
    <property type="match status" value="1"/>
</dbReference>
<dbReference type="InterPro" id="IPR034768">
    <property type="entry name" value="4FE4S_WBL"/>
</dbReference>
<gene>
    <name evidence="12" type="primary">82</name>
    <name evidence="12" type="ORF">EniyanLRS_82</name>
</gene>
<evidence type="ECO:0000256" key="3">
    <source>
        <dbReference type="ARBA" id="ARBA00022485"/>
    </source>
</evidence>
<dbReference type="PANTHER" id="PTHR38839">
    <property type="entry name" value="TRANSCRIPTIONAL REGULATOR WHID-RELATED"/>
    <property type="match status" value="1"/>
</dbReference>
<evidence type="ECO:0000313" key="12">
    <source>
        <dbReference type="EMBL" id="AQT25756.1"/>
    </source>
</evidence>
<keyword evidence="5" id="KW-0408">Iron</keyword>
<evidence type="ECO:0000259" key="11">
    <source>
        <dbReference type="PROSITE" id="PS51674"/>
    </source>
</evidence>
<keyword evidence="10" id="KW-0804">Transcription</keyword>